<keyword evidence="15" id="KW-1185">Reference proteome</keyword>
<evidence type="ECO:0000256" key="8">
    <source>
        <dbReference type="ARBA" id="ARBA00022989"/>
    </source>
</evidence>
<organism evidence="14 15">
    <name type="scientific">Pseudidiomarina planktonica</name>
    <dbReference type="NCBI Taxonomy" id="1323738"/>
    <lineage>
        <taxon>Bacteria</taxon>
        <taxon>Pseudomonadati</taxon>
        <taxon>Pseudomonadota</taxon>
        <taxon>Gammaproteobacteria</taxon>
        <taxon>Alteromonadales</taxon>
        <taxon>Idiomarinaceae</taxon>
        <taxon>Pseudidiomarina</taxon>
    </lineage>
</organism>
<sequence length="578" mass="62512">MVNFFSHQQEAKRNTTLLVVLFLIAFALIIGVTTLVIGIGFGVMESRGQPGGGGAQEFAIDPQAAMMTALVVFAVIATVMLVKWLALRPGGHVVAEQLGGQLVSPDSQDPTERRVLNVVEEMAIAANMPVPAVYILPEESAINAFAAGYKSKDAVIGLTRGAIDSFSREQLQAVVAHEFSHILNGDMRLNIRLIAALAGILFISHMGRMLIYSGAMSRGRNNKNNIGPLIGIGLLIVGAIGVLFGNLIKAAVSRQREYLADAAAVQFTRNPDGLAGALKQIGARQQGSKIEHKNADEAAHLFFGQAISRWFSLMSTHPPLEQRIKRLQPSWDGNYPEPQSFHAQPESPDSSAAANAAMRSERFAALAIPALLLEQLHQPQPAAKALQNLFVETLTDGSTKFDAAQQLALVELALPALRKLGKPEQAALLEDLKARTENADLFHWGLYQLLARQLLPDSAFAKRLGKGQAVAVTLRALADAGHSDTAEAAAAYQHGIKRHFKGVPDYSATEVTKAQLELALNTLSGWSPTASERLLKCWIACVQYDREITADERKLLLTLSACIDEPLPDEILDELQQD</sequence>
<dbReference type="GO" id="GO:0046872">
    <property type="term" value="F:metal ion binding"/>
    <property type="evidence" value="ECO:0007669"/>
    <property type="project" value="UniProtKB-KW"/>
</dbReference>
<feature type="transmembrane region" description="Helical" evidence="12">
    <location>
        <begin position="226"/>
        <end position="248"/>
    </location>
</feature>
<feature type="transmembrane region" description="Helical" evidence="12">
    <location>
        <begin position="17"/>
        <end position="44"/>
    </location>
</feature>
<evidence type="ECO:0000256" key="12">
    <source>
        <dbReference type="SAM" id="Phobius"/>
    </source>
</evidence>
<evidence type="ECO:0000313" key="14">
    <source>
        <dbReference type="EMBL" id="SMQ80010.1"/>
    </source>
</evidence>
<evidence type="ECO:0000256" key="4">
    <source>
        <dbReference type="ARBA" id="ARBA00022692"/>
    </source>
</evidence>
<dbReference type="PANTHER" id="PTHR43221:SF2">
    <property type="entry name" value="PROTEASE HTPX HOMOLOG"/>
    <property type="match status" value="1"/>
</dbReference>
<evidence type="ECO:0000313" key="15">
    <source>
        <dbReference type="Proteomes" id="UP000194450"/>
    </source>
</evidence>
<dbReference type="InterPro" id="IPR001915">
    <property type="entry name" value="Peptidase_M48"/>
</dbReference>
<dbReference type="Proteomes" id="UP000194450">
    <property type="component" value="Unassembled WGS sequence"/>
</dbReference>
<dbReference type="RefSeq" id="WP_086435060.1">
    <property type="nucleotide sequence ID" value="NZ_FXWH01000002.1"/>
</dbReference>
<feature type="domain" description="Peptidase M48" evidence="13">
    <location>
        <begin position="112"/>
        <end position="328"/>
    </location>
</feature>
<keyword evidence="3 14" id="KW-0645">Protease</keyword>
<keyword evidence="10 12" id="KW-0472">Membrane</keyword>
<gene>
    <name evidence="14" type="ORF">SAMN06297229_1926</name>
</gene>
<evidence type="ECO:0000256" key="11">
    <source>
        <dbReference type="SAM" id="MobiDB-lite"/>
    </source>
</evidence>
<dbReference type="Pfam" id="PF01435">
    <property type="entry name" value="Peptidase_M48"/>
    <property type="match status" value="1"/>
</dbReference>
<dbReference type="GO" id="GO:0004222">
    <property type="term" value="F:metalloendopeptidase activity"/>
    <property type="evidence" value="ECO:0007669"/>
    <property type="project" value="InterPro"/>
</dbReference>
<proteinExistence type="predicted"/>
<keyword evidence="8 12" id="KW-1133">Transmembrane helix</keyword>
<dbReference type="GO" id="GO:0006508">
    <property type="term" value="P:proteolysis"/>
    <property type="evidence" value="ECO:0007669"/>
    <property type="project" value="UniProtKB-KW"/>
</dbReference>
<keyword evidence="4 12" id="KW-0812">Transmembrane</keyword>
<keyword evidence="6" id="KW-0378">Hydrolase</keyword>
<dbReference type="PANTHER" id="PTHR43221">
    <property type="entry name" value="PROTEASE HTPX"/>
    <property type="match status" value="1"/>
</dbReference>
<evidence type="ECO:0000256" key="1">
    <source>
        <dbReference type="ARBA" id="ARBA00001947"/>
    </source>
</evidence>
<dbReference type="AlphaFoldDB" id="A0A1Y6G2C0"/>
<feature type="transmembrane region" description="Helical" evidence="12">
    <location>
        <begin position="64"/>
        <end position="82"/>
    </location>
</feature>
<feature type="region of interest" description="Disordered" evidence="11">
    <location>
        <begin position="329"/>
        <end position="355"/>
    </location>
</feature>
<evidence type="ECO:0000256" key="6">
    <source>
        <dbReference type="ARBA" id="ARBA00022801"/>
    </source>
</evidence>
<evidence type="ECO:0000256" key="5">
    <source>
        <dbReference type="ARBA" id="ARBA00022723"/>
    </source>
</evidence>
<dbReference type="Gene3D" id="3.30.2010.10">
    <property type="entry name" value="Metalloproteases ('zincins'), catalytic domain"/>
    <property type="match status" value="1"/>
</dbReference>
<evidence type="ECO:0000256" key="3">
    <source>
        <dbReference type="ARBA" id="ARBA00022670"/>
    </source>
</evidence>
<keyword evidence="7" id="KW-0862">Zinc</keyword>
<protein>
    <submittedName>
        <fullName evidence="14">Zn-dependent protease with chaperone function</fullName>
    </submittedName>
</protein>
<dbReference type="EMBL" id="FXWH01000002">
    <property type="protein sequence ID" value="SMQ80010.1"/>
    <property type="molecule type" value="Genomic_DNA"/>
</dbReference>
<evidence type="ECO:0000256" key="10">
    <source>
        <dbReference type="ARBA" id="ARBA00023136"/>
    </source>
</evidence>
<comment type="cofactor">
    <cofactor evidence="1">
        <name>Zn(2+)</name>
        <dbReference type="ChEBI" id="CHEBI:29105"/>
    </cofactor>
</comment>
<reference evidence="15" key="1">
    <citation type="submission" date="2017-04" db="EMBL/GenBank/DDBJ databases">
        <authorList>
            <person name="Varghese N."/>
            <person name="Submissions S."/>
        </authorList>
    </citation>
    <scope>NUCLEOTIDE SEQUENCE [LARGE SCALE GENOMIC DNA]</scope>
</reference>
<name>A0A1Y6G2C0_9GAMM</name>
<dbReference type="OrthoDB" id="15218at2"/>
<accession>A0A1Y6G2C0</accession>
<feature type="transmembrane region" description="Helical" evidence="12">
    <location>
        <begin position="189"/>
        <end position="206"/>
    </location>
</feature>
<evidence type="ECO:0000256" key="7">
    <source>
        <dbReference type="ARBA" id="ARBA00022833"/>
    </source>
</evidence>
<dbReference type="InterPro" id="IPR050083">
    <property type="entry name" value="HtpX_protease"/>
</dbReference>
<keyword evidence="5" id="KW-0479">Metal-binding</keyword>
<dbReference type="CDD" id="cd07340">
    <property type="entry name" value="M48B_Htpx_like"/>
    <property type="match status" value="1"/>
</dbReference>
<evidence type="ECO:0000256" key="9">
    <source>
        <dbReference type="ARBA" id="ARBA00023049"/>
    </source>
</evidence>
<keyword evidence="9" id="KW-0482">Metalloprotease</keyword>
<evidence type="ECO:0000256" key="2">
    <source>
        <dbReference type="ARBA" id="ARBA00022475"/>
    </source>
</evidence>
<keyword evidence="2" id="KW-1003">Cell membrane</keyword>
<evidence type="ECO:0000259" key="13">
    <source>
        <dbReference type="Pfam" id="PF01435"/>
    </source>
</evidence>